<dbReference type="Proteomes" id="UP000323506">
    <property type="component" value="Chromosome A12"/>
</dbReference>
<feature type="compositionally biased region" description="Polar residues" evidence="1">
    <location>
        <begin position="11"/>
        <end position="22"/>
    </location>
</feature>
<dbReference type="EMBL" id="CM017699">
    <property type="protein sequence ID" value="TYG88806.1"/>
    <property type="molecule type" value="Genomic_DNA"/>
</dbReference>
<sequence length="78" mass="8065">MADYGVHRRSTSPPLHQSEATRTAGTGRVLALGMRVAYGVVDVAVGGVGAEFGCGVRERTLGFRSCNVLGLVSVPFGS</sequence>
<gene>
    <name evidence="2" type="ORF">ES288_A12G050500v1</name>
</gene>
<name>A0A5D2E5U6_GOSDA</name>
<organism evidence="2 3">
    <name type="scientific">Gossypium darwinii</name>
    <name type="common">Darwin's cotton</name>
    <name type="synonym">Gossypium barbadense var. darwinii</name>
    <dbReference type="NCBI Taxonomy" id="34276"/>
    <lineage>
        <taxon>Eukaryota</taxon>
        <taxon>Viridiplantae</taxon>
        <taxon>Streptophyta</taxon>
        <taxon>Embryophyta</taxon>
        <taxon>Tracheophyta</taxon>
        <taxon>Spermatophyta</taxon>
        <taxon>Magnoliopsida</taxon>
        <taxon>eudicotyledons</taxon>
        <taxon>Gunneridae</taxon>
        <taxon>Pentapetalae</taxon>
        <taxon>rosids</taxon>
        <taxon>malvids</taxon>
        <taxon>Malvales</taxon>
        <taxon>Malvaceae</taxon>
        <taxon>Malvoideae</taxon>
        <taxon>Gossypium</taxon>
    </lineage>
</organism>
<reference evidence="2 3" key="1">
    <citation type="submission" date="2019-06" db="EMBL/GenBank/DDBJ databases">
        <title>WGS assembly of Gossypium darwinii.</title>
        <authorList>
            <person name="Chen Z.J."/>
            <person name="Sreedasyam A."/>
            <person name="Ando A."/>
            <person name="Song Q."/>
            <person name="De L."/>
            <person name="Hulse-Kemp A."/>
            <person name="Ding M."/>
            <person name="Ye W."/>
            <person name="Kirkbride R."/>
            <person name="Jenkins J."/>
            <person name="Plott C."/>
            <person name="Lovell J."/>
            <person name="Lin Y.-M."/>
            <person name="Vaughn R."/>
            <person name="Liu B."/>
            <person name="Li W."/>
            <person name="Simpson S."/>
            <person name="Scheffler B."/>
            <person name="Saski C."/>
            <person name="Grover C."/>
            <person name="Hu G."/>
            <person name="Conover J."/>
            <person name="Carlson J."/>
            <person name="Shu S."/>
            <person name="Boston L."/>
            <person name="Williams M."/>
            <person name="Peterson D."/>
            <person name="Mcgee K."/>
            <person name="Jones D."/>
            <person name="Wendel J."/>
            <person name="Stelly D."/>
            <person name="Grimwood J."/>
            <person name="Schmutz J."/>
        </authorList>
    </citation>
    <scope>NUCLEOTIDE SEQUENCE [LARGE SCALE GENOMIC DNA]</scope>
    <source>
        <strain evidence="2">1808015.09</strain>
    </source>
</reference>
<evidence type="ECO:0000313" key="3">
    <source>
        <dbReference type="Proteomes" id="UP000323506"/>
    </source>
</evidence>
<evidence type="ECO:0000256" key="1">
    <source>
        <dbReference type="SAM" id="MobiDB-lite"/>
    </source>
</evidence>
<accession>A0A5D2E5U6</accession>
<evidence type="ECO:0000313" key="2">
    <source>
        <dbReference type="EMBL" id="TYG88806.1"/>
    </source>
</evidence>
<keyword evidence="3" id="KW-1185">Reference proteome</keyword>
<feature type="region of interest" description="Disordered" evidence="1">
    <location>
        <begin position="1"/>
        <end position="22"/>
    </location>
</feature>
<dbReference type="AlphaFoldDB" id="A0A5D2E5U6"/>
<proteinExistence type="predicted"/>
<protein>
    <submittedName>
        <fullName evidence="2">Uncharacterized protein</fullName>
    </submittedName>
</protein>